<feature type="compositionally biased region" description="Low complexity" evidence="1">
    <location>
        <begin position="376"/>
        <end position="389"/>
    </location>
</feature>
<feature type="transmembrane region" description="Helical" evidence="2">
    <location>
        <begin position="152"/>
        <end position="170"/>
    </location>
</feature>
<dbReference type="AlphaFoldDB" id="A0A0F4Z9Y4"/>
<feature type="compositionally biased region" description="Acidic residues" evidence="1">
    <location>
        <begin position="582"/>
        <end position="595"/>
    </location>
</feature>
<comment type="caution">
    <text evidence="3">The sequence shown here is derived from an EMBL/GenBank/DDBJ whole genome shotgun (WGS) entry which is preliminary data.</text>
</comment>
<keyword evidence="2" id="KW-0812">Transmembrane</keyword>
<keyword evidence="4" id="KW-1185">Reference proteome</keyword>
<proteinExistence type="predicted"/>
<evidence type="ECO:0000256" key="2">
    <source>
        <dbReference type="SAM" id="Phobius"/>
    </source>
</evidence>
<name>A0A0F4Z9Y4_9PEZI</name>
<dbReference type="Proteomes" id="UP000033483">
    <property type="component" value="Unassembled WGS sequence"/>
</dbReference>
<protein>
    <submittedName>
        <fullName evidence="3">Uncharacterized protein</fullName>
    </submittedName>
</protein>
<accession>A0A0F4Z9Y4</accession>
<evidence type="ECO:0000256" key="1">
    <source>
        <dbReference type="SAM" id="MobiDB-lite"/>
    </source>
</evidence>
<feature type="region of interest" description="Disordered" evidence="1">
    <location>
        <begin position="308"/>
        <end position="470"/>
    </location>
</feature>
<feature type="compositionally biased region" description="Low complexity" evidence="1">
    <location>
        <begin position="528"/>
        <end position="547"/>
    </location>
</feature>
<organism evidence="3 4">
    <name type="scientific">Thielaviopsis punctulata</name>
    <dbReference type="NCBI Taxonomy" id="72032"/>
    <lineage>
        <taxon>Eukaryota</taxon>
        <taxon>Fungi</taxon>
        <taxon>Dikarya</taxon>
        <taxon>Ascomycota</taxon>
        <taxon>Pezizomycotina</taxon>
        <taxon>Sordariomycetes</taxon>
        <taxon>Hypocreomycetidae</taxon>
        <taxon>Microascales</taxon>
        <taxon>Ceratocystidaceae</taxon>
        <taxon>Thielaviopsis</taxon>
    </lineage>
</organism>
<keyword evidence="2" id="KW-0472">Membrane</keyword>
<feature type="transmembrane region" description="Helical" evidence="2">
    <location>
        <begin position="195"/>
        <end position="220"/>
    </location>
</feature>
<feature type="transmembrane region" description="Helical" evidence="2">
    <location>
        <begin position="83"/>
        <end position="106"/>
    </location>
</feature>
<reference evidence="3 4" key="1">
    <citation type="submission" date="2015-03" db="EMBL/GenBank/DDBJ databases">
        <authorList>
            <person name="Radwan O."/>
            <person name="Al-Naeli F.A."/>
            <person name="Rendon G.A."/>
            <person name="Fields C."/>
        </authorList>
    </citation>
    <scope>NUCLEOTIDE SEQUENCE [LARGE SCALE GENOMIC DNA]</scope>
    <source>
        <strain evidence="3">CR-DP1</strain>
    </source>
</reference>
<feature type="region of interest" description="Disordered" evidence="1">
    <location>
        <begin position="485"/>
        <end position="599"/>
    </location>
</feature>
<feature type="compositionally biased region" description="Basic and acidic residues" evidence="1">
    <location>
        <begin position="319"/>
        <end position="328"/>
    </location>
</feature>
<dbReference type="OrthoDB" id="5404940at2759"/>
<sequence length="628" mass="68425">MPRIFQKPLLTSEEGGLLTMEKPFDPKAVTRDSWKPATPKAKPDGPLVAFNIHPDAYVNQPAATRKYKLIGPRSKSWIQSMRIVQLCARIIEVPAAIGVLLLFIVLTKVPSLTSWLMRATGCAASLHSSYSVYHHSRSAGGRSPASSAAYQLFSGLVDAAVIGIYCYGVITVHKDGTSWSTFLNSKYKDTLVTSAYYGLIGSCGMHFISFTLSGWLAYMFHLISKMPPDMNPLQTSLTRRHKRSKSSVASTNSIQKDVFGAKEAHRISIQTMDELNSPKRTIAFLDSLPGSPKSSSFSFDNRVNLPSRQYQIIPGNRNSRSDSLDHGRPSLSISTRESSYTQVLTYDSSPTKSRPSTARYSAQAMSPTKPRPGTANSVNNGYVNNGYVSPHEMSLSKPQFSPFPGSPHASPTSRAYPPVSYKGPQSPSSRPTSSRDRAEPPATRAPKFTETWAPSDSLIGRTQKRLNHENMRVNRSYEALQQLCDGSDSDDMIGNSDDDGYTSPAHVSPLRLSNPTPGSQPPPPPPHRSNVSSATAGVPGSPSSSTSKNTLKTKAGGSSVGQRAIQLPTVRTKYRRDTLQNDYDDDNDNDDDDDEFSAKPYRALLGSSKPIVIGAKKQGLSNNNDNEA</sequence>
<feature type="compositionally biased region" description="Acidic residues" evidence="1">
    <location>
        <begin position="487"/>
        <end position="500"/>
    </location>
</feature>
<evidence type="ECO:0000313" key="3">
    <source>
        <dbReference type="EMBL" id="KKA27110.1"/>
    </source>
</evidence>
<evidence type="ECO:0000313" key="4">
    <source>
        <dbReference type="Proteomes" id="UP000033483"/>
    </source>
</evidence>
<feature type="compositionally biased region" description="Pro residues" evidence="1">
    <location>
        <begin position="518"/>
        <end position="527"/>
    </location>
</feature>
<feature type="compositionally biased region" description="Polar residues" evidence="1">
    <location>
        <begin position="331"/>
        <end position="366"/>
    </location>
</feature>
<dbReference type="EMBL" id="LAEV01001896">
    <property type="protein sequence ID" value="KKA27110.1"/>
    <property type="molecule type" value="Genomic_DNA"/>
</dbReference>
<gene>
    <name evidence="3" type="ORF">TD95_001125</name>
</gene>
<keyword evidence="2" id="KW-1133">Transmembrane helix</keyword>